<dbReference type="Gramene" id="PNT75864">
    <property type="protein sequence ID" value="PNT75864"/>
    <property type="gene ID" value="BRADI_1g39332v3"/>
</dbReference>
<reference evidence="2" key="3">
    <citation type="submission" date="2018-08" db="UniProtKB">
        <authorList>
            <consortium name="EnsemblPlants"/>
        </authorList>
    </citation>
    <scope>IDENTIFICATION</scope>
    <source>
        <strain evidence="2">cv. Bd21</strain>
    </source>
</reference>
<dbReference type="AlphaFoldDB" id="A0A2K2DNL0"/>
<sequence>VYVALSWPFRMFYPGHCCVVCCSRRFSCALVSWRCRFRLDLWRRTADFFSGSARGRLVPISLSVRGPTTAQLVTAGAFVAGSSSTPARQWPGRGSAGATWWRRRRCLRRRRNQGRPWWPPAQEGEGRAGRYLGEVISSTNTFQQSRSTDVY</sequence>
<keyword evidence="3" id="KW-1185">Reference proteome</keyword>
<reference evidence="1 2" key="1">
    <citation type="journal article" date="2010" name="Nature">
        <title>Genome sequencing and analysis of the model grass Brachypodium distachyon.</title>
        <authorList>
            <consortium name="International Brachypodium Initiative"/>
        </authorList>
    </citation>
    <scope>NUCLEOTIDE SEQUENCE [LARGE SCALE GENOMIC DNA]</scope>
    <source>
        <strain evidence="1 2">Bd21</strain>
    </source>
</reference>
<evidence type="ECO:0000313" key="1">
    <source>
        <dbReference type="EMBL" id="PNT75864.1"/>
    </source>
</evidence>
<dbReference type="InParanoid" id="A0A2K2DNL0"/>
<name>A0A2K2DNL0_BRADI</name>
<dbReference type="Proteomes" id="UP000008810">
    <property type="component" value="Chromosome 1"/>
</dbReference>
<evidence type="ECO:0000313" key="2">
    <source>
        <dbReference type="EnsemblPlants" id="PNT75864"/>
    </source>
</evidence>
<reference evidence="1" key="2">
    <citation type="submission" date="2017-06" db="EMBL/GenBank/DDBJ databases">
        <title>WGS assembly of Brachypodium distachyon.</title>
        <authorList>
            <consortium name="The International Brachypodium Initiative"/>
            <person name="Lucas S."/>
            <person name="Harmon-Smith M."/>
            <person name="Lail K."/>
            <person name="Tice H."/>
            <person name="Grimwood J."/>
            <person name="Bruce D."/>
            <person name="Barry K."/>
            <person name="Shu S."/>
            <person name="Lindquist E."/>
            <person name="Wang M."/>
            <person name="Pitluck S."/>
            <person name="Vogel J.P."/>
            <person name="Garvin D.F."/>
            <person name="Mockler T.C."/>
            <person name="Schmutz J."/>
            <person name="Rokhsar D."/>
            <person name="Bevan M.W."/>
        </authorList>
    </citation>
    <scope>NUCLEOTIDE SEQUENCE</scope>
    <source>
        <strain evidence="1">Bd21</strain>
    </source>
</reference>
<feature type="non-terminal residue" evidence="1">
    <location>
        <position position="1"/>
    </location>
</feature>
<accession>A0A2K2DNL0</accession>
<organism evidence="1">
    <name type="scientific">Brachypodium distachyon</name>
    <name type="common">Purple false brome</name>
    <name type="synonym">Trachynia distachya</name>
    <dbReference type="NCBI Taxonomy" id="15368"/>
    <lineage>
        <taxon>Eukaryota</taxon>
        <taxon>Viridiplantae</taxon>
        <taxon>Streptophyta</taxon>
        <taxon>Embryophyta</taxon>
        <taxon>Tracheophyta</taxon>
        <taxon>Spermatophyta</taxon>
        <taxon>Magnoliopsida</taxon>
        <taxon>Liliopsida</taxon>
        <taxon>Poales</taxon>
        <taxon>Poaceae</taxon>
        <taxon>BOP clade</taxon>
        <taxon>Pooideae</taxon>
        <taxon>Stipodae</taxon>
        <taxon>Brachypodieae</taxon>
        <taxon>Brachypodium</taxon>
    </lineage>
</organism>
<proteinExistence type="predicted"/>
<dbReference type="EnsemblPlants" id="PNT75864">
    <property type="protein sequence ID" value="PNT75864"/>
    <property type="gene ID" value="BRADI_1g39332v3"/>
</dbReference>
<evidence type="ECO:0000313" key="3">
    <source>
        <dbReference type="Proteomes" id="UP000008810"/>
    </source>
</evidence>
<dbReference type="EMBL" id="CM000880">
    <property type="protein sequence ID" value="PNT75864.1"/>
    <property type="molecule type" value="Genomic_DNA"/>
</dbReference>
<gene>
    <name evidence="1" type="ORF">BRADI_1g39332v3</name>
</gene>
<protein>
    <submittedName>
        <fullName evidence="1 2">Uncharacterized protein</fullName>
    </submittedName>
</protein>